<name>A0A8S1XW27_9CILI</name>
<dbReference type="Proteomes" id="UP000689195">
    <property type="component" value="Unassembled WGS sequence"/>
</dbReference>
<sequence>MKKKSKKKSEIIQHICVYDGHTPYGICMYNQCQYKGFICILCWLLYHMNHLNYTFPQIEARVKLIIRLIKQIAFQFSLSGNEDYSEYLDNFTQKLWLLELNQTEYKSNKLQKEITLIQNIRMLRQIKKQVTLSQEYHEYYFNQMKQLLFSHSKIQRDHIQKNNISINLMTKILLFCILIVILLKIILVFKLKDM</sequence>
<keyword evidence="1" id="KW-1133">Transmembrane helix</keyword>
<evidence type="ECO:0008006" key="4">
    <source>
        <dbReference type="Google" id="ProtNLM"/>
    </source>
</evidence>
<keyword evidence="3" id="KW-1185">Reference proteome</keyword>
<keyword evidence="1" id="KW-0472">Membrane</keyword>
<evidence type="ECO:0000313" key="2">
    <source>
        <dbReference type="EMBL" id="CAD8204662.1"/>
    </source>
</evidence>
<protein>
    <recommendedName>
        <fullName evidence="4">Transmembrane protein</fullName>
    </recommendedName>
</protein>
<organism evidence="2 3">
    <name type="scientific">Paramecium pentaurelia</name>
    <dbReference type="NCBI Taxonomy" id="43138"/>
    <lineage>
        <taxon>Eukaryota</taxon>
        <taxon>Sar</taxon>
        <taxon>Alveolata</taxon>
        <taxon>Ciliophora</taxon>
        <taxon>Intramacronucleata</taxon>
        <taxon>Oligohymenophorea</taxon>
        <taxon>Peniculida</taxon>
        <taxon>Parameciidae</taxon>
        <taxon>Paramecium</taxon>
    </lineage>
</organism>
<dbReference type="AlphaFoldDB" id="A0A8S1XW27"/>
<proteinExistence type="predicted"/>
<evidence type="ECO:0000313" key="3">
    <source>
        <dbReference type="Proteomes" id="UP000689195"/>
    </source>
</evidence>
<dbReference type="OrthoDB" id="10416414at2759"/>
<accession>A0A8S1XW27</accession>
<evidence type="ECO:0000256" key="1">
    <source>
        <dbReference type="SAM" id="Phobius"/>
    </source>
</evidence>
<comment type="caution">
    <text evidence="2">The sequence shown here is derived from an EMBL/GenBank/DDBJ whole genome shotgun (WGS) entry which is preliminary data.</text>
</comment>
<dbReference type="EMBL" id="CAJJDO010000138">
    <property type="protein sequence ID" value="CAD8204662.1"/>
    <property type="molecule type" value="Genomic_DNA"/>
</dbReference>
<reference evidence="2" key="1">
    <citation type="submission" date="2021-01" db="EMBL/GenBank/DDBJ databases">
        <authorList>
            <consortium name="Genoscope - CEA"/>
            <person name="William W."/>
        </authorList>
    </citation>
    <scope>NUCLEOTIDE SEQUENCE</scope>
</reference>
<feature type="transmembrane region" description="Helical" evidence="1">
    <location>
        <begin position="168"/>
        <end position="189"/>
    </location>
</feature>
<keyword evidence="1" id="KW-0812">Transmembrane</keyword>
<gene>
    <name evidence="2" type="ORF">PPENT_87.1.T1380029</name>
</gene>